<comment type="caution">
    <text evidence="2">The sequence shown here is derived from an EMBL/GenBank/DDBJ whole genome shotgun (WGS) entry which is preliminary data.</text>
</comment>
<evidence type="ECO:0000256" key="1">
    <source>
        <dbReference type="SAM" id="SignalP"/>
    </source>
</evidence>
<name>A0AAE0N5R4_9PEZI</name>
<keyword evidence="3" id="KW-1185">Reference proteome</keyword>
<accession>A0AAE0N5R4</accession>
<dbReference type="Proteomes" id="UP001287356">
    <property type="component" value="Unassembled WGS sequence"/>
</dbReference>
<evidence type="ECO:0000313" key="3">
    <source>
        <dbReference type="Proteomes" id="UP001287356"/>
    </source>
</evidence>
<proteinExistence type="predicted"/>
<dbReference type="AlphaFoldDB" id="A0AAE0N5R4"/>
<protein>
    <submittedName>
        <fullName evidence="2">Uncharacterized protein</fullName>
    </submittedName>
</protein>
<reference evidence="2" key="2">
    <citation type="submission" date="2023-06" db="EMBL/GenBank/DDBJ databases">
        <authorList>
            <consortium name="Lawrence Berkeley National Laboratory"/>
            <person name="Haridas S."/>
            <person name="Hensen N."/>
            <person name="Bonometti L."/>
            <person name="Westerberg I."/>
            <person name="Brannstrom I.O."/>
            <person name="Guillou S."/>
            <person name="Cros-Aarteil S."/>
            <person name="Calhoun S."/>
            <person name="Kuo A."/>
            <person name="Mondo S."/>
            <person name="Pangilinan J."/>
            <person name="Riley R."/>
            <person name="Labutti K."/>
            <person name="Andreopoulos B."/>
            <person name="Lipzen A."/>
            <person name="Chen C."/>
            <person name="Yanf M."/>
            <person name="Daum C."/>
            <person name="Ng V."/>
            <person name="Clum A."/>
            <person name="Steindorff A."/>
            <person name="Ohm R."/>
            <person name="Martin F."/>
            <person name="Silar P."/>
            <person name="Natvig D."/>
            <person name="Lalanne C."/>
            <person name="Gautier V."/>
            <person name="Ament-Velasquez S.L."/>
            <person name="Kruys A."/>
            <person name="Hutchinson M.I."/>
            <person name="Powell A.J."/>
            <person name="Barry K."/>
            <person name="Miller A.N."/>
            <person name="Grigoriev I.V."/>
            <person name="Debuchy R."/>
            <person name="Gladieux P."/>
            <person name="Thoren M.H."/>
            <person name="Johannesson H."/>
        </authorList>
    </citation>
    <scope>NUCLEOTIDE SEQUENCE</scope>
    <source>
        <strain evidence="2">CBS 958.72</strain>
    </source>
</reference>
<reference evidence="2" key="1">
    <citation type="journal article" date="2023" name="Mol. Phylogenet. Evol.">
        <title>Genome-scale phylogeny and comparative genomics of the fungal order Sordariales.</title>
        <authorList>
            <person name="Hensen N."/>
            <person name="Bonometti L."/>
            <person name="Westerberg I."/>
            <person name="Brannstrom I.O."/>
            <person name="Guillou S."/>
            <person name="Cros-Aarteil S."/>
            <person name="Calhoun S."/>
            <person name="Haridas S."/>
            <person name="Kuo A."/>
            <person name="Mondo S."/>
            <person name="Pangilinan J."/>
            <person name="Riley R."/>
            <person name="LaButti K."/>
            <person name="Andreopoulos B."/>
            <person name="Lipzen A."/>
            <person name="Chen C."/>
            <person name="Yan M."/>
            <person name="Daum C."/>
            <person name="Ng V."/>
            <person name="Clum A."/>
            <person name="Steindorff A."/>
            <person name="Ohm R.A."/>
            <person name="Martin F."/>
            <person name="Silar P."/>
            <person name="Natvig D.O."/>
            <person name="Lalanne C."/>
            <person name="Gautier V."/>
            <person name="Ament-Velasquez S.L."/>
            <person name="Kruys A."/>
            <person name="Hutchinson M.I."/>
            <person name="Powell A.J."/>
            <person name="Barry K."/>
            <person name="Miller A.N."/>
            <person name="Grigoriev I.V."/>
            <person name="Debuchy R."/>
            <person name="Gladieux P."/>
            <person name="Hiltunen Thoren M."/>
            <person name="Johannesson H."/>
        </authorList>
    </citation>
    <scope>NUCLEOTIDE SEQUENCE</scope>
    <source>
        <strain evidence="2">CBS 958.72</strain>
    </source>
</reference>
<keyword evidence="1" id="KW-0732">Signal</keyword>
<organism evidence="2 3">
    <name type="scientific">Lasiosphaeria ovina</name>
    <dbReference type="NCBI Taxonomy" id="92902"/>
    <lineage>
        <taxon>Eukaryota</taxon>
        <taxon>Fungi</taxon>
        <taxon>Dikarya</taxon>
        <taxon>Ascomycota</taxon>
        <taxon>Pezizomycotina</taxon>
        <taxon>Sordariomycetes</taxon>
        <taxon>Sordariomycetidae</taxon>
        <taxon>Sordariales</taxon>
        <taxon>Lasiosphaeriaceae</taxon>
        <taxon>Lasiosphaeria</taxon>
    </lineage>
</organism>
<dbReference type="EMBL" id="JAULSN010000005">
    <property type="protein sequence ID" value="KAK3371188.1"/>
    <property type="molecule type" value="Genomic_DNA"/>
</dbReference>
<feature type="signal peptide" evidence="1">
    <location>
        <begin position="1"/>
        <end position="19"/>
    </location>
</feature>
<evidence type="ECO:0000313" key="2">
    <source>
        <dbReference type="EMBL" id="KAK3371188.1"/>
    </source>
</evidence>
<gene>
    <name evidence="2" type="ORF">B0T24DRAFT_706072</name>
</gene>
<feature type="chain" id="PRO_5041927018" evidence="1">
    <location>
        <begin position="20"/>
        <end position="178"/>
    </location>
</feature>
<sequence length="178" mass="18647">MQLPSALALLASALGFTTALNLPDGAWEGTTLANGRHLVKAAGAADSEAFVYEPTGSTATQKRGGAAVAKRTVGCFGYQLDTSGVDRSAEALRKWAGSGGHTLTSGKGNNWYAVVVEETIVYYCIDAPNSSGNLDVNDVNYALGQMDATCRPYEASYFNWPGSVEIVGKGRKGDNICV</sequence>